<dbReference type="InterPro" id="IPR002666">
    <property type="entry name" value="Folate_carrier"/>
</dbReference>
<feature type="transmembrane region" description="Helical" evidence="2">
    <location>
        <begin position="50"/>
        <end position="69"/>
    </location>
</feature>
<feature type="transmembrane region" description="Helical" evidence="2">
    <location>
        <begin position="161"/>
        <end position="182"/>
    </location>
</feature>
<feature type="transmembrane region" description="Helical" evidence="2">
    <location>
        <begin position="76"/>
        <end position="97"/>
    </location>
</feature>
<keyword evidence="2" id="KW-0472">Membrane</keyword>
<proteinExistence type="inferred from homology"/>
<comment type="caution">
    <text evidence="3">The sequence shown here is derived from an EMBL/GenBank/DDBJ whole genome shotgun (WGS) entry which is preliminary data.</text>
</comment>
<dbReference type="PANTHER" id="PTHR10686:SF18">
    <property type="entry name" value="IP11787P-RELATED"/>
    <property type="match status" value="1"/>
</dbReference>
<evidence type="ECO:0000256" key="1">
    <source>
        <dbReference type="ARBA" id="ARBA00005773"/>
    </source>
</evidence>
<evidence type="ECO:0000313" key="3">
    <source>
        <dbReference type="EMBL" id="CAI6349844.1"/>
    </source>
</evidence>
<protein>
    <submittedName>
        <fullName evidence="3">Uncharacterized protein</fullName>
    </submittedName>
</protein>
<keyword evidence="4" id="KW-1185">Reference proteome</keyword>
<dbReference type="SUPFAM" id="SSF103473">
    <property type="entry name" value="MFS general substrate transporter"/>
    <property type="match status" value="1"/>
</dbReference>
<keyword evidence="2" id="KW-0812">Transmembrane</keyword>
<dbReference type="PANTHER" id="PTHR10686">
    <property type="entry name" value="FOLATE TRANSPORTER"/>
    <property type="match status" value="1"/>
</dbReference>
<sequence length="237" mass="27314">MELWKKVCIYVSVYVILREFRPIDPFIIKYLTLLPEKYTVKIIKEEVYPAGSYVSVLFVVIVFLVTDYLQYKPIIILNGLSGIMSYSLLLGSPTISFLKSGQIFLMLFRAAEVAYYTYMFANIRNKDQYQIASSIVRTSVLVGKCSCGIIAQVLISYNIVSYLYLLYLTILGMILTTIWSLIMPPVKLSLYFYKVKEPVLDVFVDDNEKIIRTKINESSNMNLDKNNINVCKIKYSL</sequence>
<comment type="similarity">
    <text evidence="1">Belongs to the reduced folate carrier (RFC) transporter (TC 2.A.48) family.</text>
</comment>
<organism evidence="3 4">
    <name type="scientific">Macrosiphum euphorbiae</name>
    <name type="common">potato aphid</name>
    <dbReference type="NCBI Taxonomy" id="13131"/>
    <lineage>
        <taxon>Eukaryota</taxon>
        <taxon>Metazoa</taxon>
        <taxon>Ecdysozoa</taxon>
        <taxon>Arthropoda</taxon>
        <taxon>Hexapoda</taxon>
        <taxon>Insecta</taxon>
        <taxon>Pterygota</taxon>
        <taxon>Neoptera</taxon>
        <taxon>Paraneoptera</taxon>
        <taxon>Hemiptera</taxon>
        <taxon>Sternorrhyncha</taxon>
        <taxon>Aphidomorpha</taxon>
        <taxon>Aphidoidea</taxon>
        <taxon>Aphididae</taxon>
        <taxon>Macrosiphini</taxon>
        <taxon>Macrosiphum</taxon>
    </lineage>
</organism>
<dbReference type="EMBL" id="CARXXK010000001">
    <property type="protein sequence ID" value="CAI6349844.1"/>
    <property type="molecule type" value="Genomic_DNA"/>
</dbReference>
<dbReference type="Pfam" id="PF01770">
    <property type="entry name" value="Folate_carrier"/>
    <property type="match status" value="1"/>
</dbReference>
<dbReference type="InterPro" id="IPR036259">
    <property type="entry name" value="MFS_trans_sf"/>
</dbReference>
<dbReference type="AlphaFoldDB" id="A0AAV0W224"/>
<evidence type="ECO:0000313" key="4">
    <source>
        <dbReference type="Proteomes" id="UP001160148"/>
    </source>
</evidence>
<accession>A0AAV0W224</accession>
<evidence type="ECO:0000256" key="2">
    <source>
        <dbReference type="SAM" id="Phobius"/>
    </source>
</evidence>
<reference evidence="3 4" key="1">
    <citation type="submission" date="2023-01" db="EMBL/GenBank/DDBJ databases">
        <authorList>
            <person name="Whitehead M."/>
        </authorList>
    </citation>
    <scope>NUCLEOTIDE SEQUENCE [LARGE SCALE GENOMIC DNA]</scope>
</reference>
<keyword evidence="2" id="KW-1133">Transmembrane helix</keyword>
<dbReference type="GO" id="GO:0005886">
    <property type="term" value="C:plasma membrane"/>
    <property type="evidence" value="ECO:0007669"/>
    <property type="project" value="TreeGrafter"/>
</dbReference>
<dbReference type="Proteomes" id="UP001160148">
    <property type="component" value="Unassembled WGS sequence"/>
</dbReference>
<gene>
    <name evidence="3" type="ORF">MEUPH1_LOCUS6365</name>
</gene>
<dbReference type="GO" id="GO:0090482">
    <property type="term" value="F:vitamin transmembrane transporter activity"/>
    <property type="evidence" value="ECO:0007669"/>
    <property type="project" value="InterPro"/>
</dbReference>
<name>A0AAV0W224_9HEMI</name>